<name>A0AAN7L3P5_TRANT</name>
<gene>
    <name evidence="1" type="ORF">SAY86_009305</name>
</gene>
<comment type="caution">
    <text evidence="1">The sequence shown here is derived from an EMBL/GenBank/DDBJ whole genome shotgun (WGS) entry which is preliminary data.</text>
</comment>
<accession>A0AAN7L3P5</accession>
<dbReference type="AlphaFoldDB" id="A0AAN7L3P5"/>
<dbReference type="Proteomes" id="UP001346149">
    <property type="component" value="Unassembled WGS sequence"/>
</dbReference>
<proteinExistence type="predicted"/>
<protein>
    <submittedName>
        <fullName evidence="1">Uncharacterized protein</fullName>
    </submittedName>
</protein>
<organism evidence="1 2">
    <name type="scientific">Trapa natans</name>
    <name type="common">Water chestnut</name>
    <dbReference type="NCBI Taxonomy" id="22666"/>
    <lineage>
        <taxon>Eukaryota</taxon>
        <taxon>Viridiplantae</taxon>
        <taxon>Streptophyta</taxon>
        <taxon>Embryophyta</taxon>
        <taxon>Tracheophyta</taxon>
        <taxon>Spermatophyta</taxon>
        <taxon>Magnoliopsida</taxon>
        <taxon>eudicotyledons</taxon>
        <taxon>Gunneridae</taxon>
        <taxon>Pentapetalae</taxon>
        <taxon>rosids</taxon>
        <taxon>malvids</taxon>
        <taxon>Myrtales</taxon>
        <taxon>Lythraceae</taxon>
        <taxon>Trapa</taxon>
    </lineage>
</organism>
<dbReference type="EMBL" id="JAXQNO010000019">
    <property type="protein sequence ID" value="KAK4774370.1"/>
    <property type="molecule type" value="Genomic_DNA"/>
</dbReference>
<evidence type="ECO:0000313" key="1">
    <source>
        <dbReference type="EMBL" id="KAK4774370.1"/>
    </source>
</evidence>
<sequence>MLHSEHININRLLEAVSGGEEKDRFFYYRVHTGHGSPFPRRKTSQKLHQPTIYYQNISSLKAKCLHESEESGRSSKGGMREQKWDQRIYGDCTTTTYFFKT</sequence>
<evidence type="ECO:0000313" key="2">
    <source>
        <dbReference type="Proteomes" id="UP001346149"/>
    </source>
</evidence>
<keyword evidence="2" id="KW-1185">Reference proteome</keyword>
<reference evidence="1 2" key="1">
    <citation type="journal article" date="2023" name="Hortic Res">
        <title>Pangenome of water caltrop reveals structural variations and asymmetric subgenome divergence after allopolyploidization.</title>
        <authorList>
            <person name="Zhang X."/>
            <person name="Chen Y."/>
            <person name="Wang L."/>
            <person name="Yuan Y."/>
            <person name="Fang M."/>
            <person name="Shi L."/>
            <person name="Lu R."/>
            <person name="Comes H.P."/>
            <person name="Ma Y."/>
            <person name="Chen Y."/>
            <person name="Huang G."/>
            <person name="Zhou Y."/>
            <person name="Zheng Z."/>
            <person name="Qiu Y."/>
        </authorList>
    </citation>
    <scope>NUCLEOTIDE SEQUENCE [LARGE SCALE GENOMIC DNA]</scope>
    <source>
        <strain evidence="1">F231</strain>
    </source>
</reference>